<comment type="caution">
    <text evidence="1">The sequence shown here is derived from an EMBL/GenBank/DDBJ whole genome shotgun (WGS) entry which is preliminary data.</text>
</comment>
<dbReference type="SUPFAM" id="SSF52172">
    <property type="entry name" value="CheY-like"/>
    <property type="match status" value="1"/>
</dbReference>
<organism evidence="1 2">
    <name type="scientific">Persicitalea jodogahamensis</name>
    <dbReference type="NCBI Taxonomy" id="402147"/>
    <lineage>
        <taxon>Bacteria</taxon>
        <taxon>Pseudomonadati</taxon>
        <taxon>Bacteroidota</taxon>
        <taxon>Cytophagia</taxon>
        <taxon>Cytophagales</taxon>
        <taxon>Spirosomataceae</taxon>
        <taxon>Persicitalea</taxon>
    </lineage>
</organism>
<name>A0A8J3GCD1_9BACT</name>
<proteinExistence type="predicted"/>
<dbReference type="RefSeq" id="WP_189568664.1">
    <property type="nucleotide sequence ID" value="NZ_BMXF01000008.1"/>
</dbReference>
<sequence length="153" mass="16776">MKKKNEFNPAVLIARTETITAQVLGSLLRSKGFQTAGRTGCLDGMLAQIAAHRPEYLIVDSGIIETADESALRLIRQVPTVVVCIEPEHGTDFGTLLDAGLDAYLSDLDEIEELIGCLRTPIHRDSPYFGPVLRQTFRQIGIRNLVADRQSAA</sequence>
<dbReference type="EMBL" id="BMXF01000008">
    <property type="protein sequence ID" value="GHB87481.1"/>
    <property type="molecule type" value="Genomic_DNA"/>
</dbReference>
<gene>
    <name evidence="1" type="ORF">GCM10007390_49220</name>
</gene>
<evidence type="ECO:0000313" key="1">
    <source>
        <dbReference type="EMBL" id="GHB87481.1"/>
    </source>
</evidence>
<dbReference type="AlphaFoldDB" id="A0A8J3GCD1"/>
<keyword evidence="2" id="KW-1185">Reference proteome</keyword>
<reference evidence="1 2" key="1">
    <citation type="journal article" date="2014" name="Int. J. Syst. Evol. Microbiol.">
        <title>Complete genome sequence of Corynebacterium casei LMG S-19264T (=DSM 44701T), isolated from a smear-ripened cheese.</title>
        <authorList>
            <consortium name="US DOE Joint Genome Institute (JGI-PGF)"/>
            <person name="Walter F."/>
            <person name="Albersmeier A."/>
            <person name="Kalinowski J."/>
            <person name="Ruckert C."/>
        </authorList>
    </citation>
    <scope>NUCLEOTIDE SEQUENCE [LARGE SCALE GENOMIC DNA]</scope>
    <source>
        <strain evidence="1 2">KCTC 12866</strain>
    </source>
</reference>
<accession>A0A8J3GCD1</accession>
<dbReference type="InterPro" id="IPR011006">
    <property type="entry name" value="CheY-like_superfamily"/>
</dbReference>
<dbReference type="Proteomes" id="UP000598271">
    <property type="component" value="Unassembled WGS sequence"/>
</dbReference>
<protein>
    <submittedName>
        <fullName evidence="1">Uncharacterized protein</fullName>
    </submittedName>
</protein>
<evidence type="ECO:0000313" key="2">
    <source>
        <dbReference type="Proteomes" id="UP000598271"/>
    </source>
</evidence>